<name>A0A9P0J812_APHGO</name>
<dbReference type="EMBL" id="OU899036">
    <property type="protein sequence ID" value="CAH1731272.1"/>
    <property type="molecule type" value="Genomic_DNA"/>
</dbReference>
<reference evidence="1" key="1">
    <citation type="submission" date="2022-02" db="EMBL/GenBank/DDBJ databases">
        <authorList>
            <person name="King R."/>
        </authorList>
    </citation>
    <scope>NUCLEOTIDE SEQUENCE</scope>
</reference>
<evidence type="ECO:0000313" key="1">
    <source>
        <dbReference type="EMBL" id="CAH1731272.1"/>
    </source>
</evidence>
<accession>A0A9P0J812</accession>
<proteinExistence type="predicted"/>
<keyword evidence="2" id="KW-1185">Reference proteome</keyword>
<dbReference type="AlphaFoldDB" id="A0A9P0J812"/>
<reference evidence="1" key="2">
    <citation type="submission" date="2022-10" db="EMBL/GenBank/DDBJ databases">
        <authorList>
            <consortium name="ENA_rothamsted_submissions"/>
            <consortium name="culmorum"/>
            <person name="King R."/>
        </authorList>
    </citation>
    <scope>NUCLEOTIDE SEQUENCE</scope>
</reference>
<gene>
    <name evidence="1" type="ORF">APHIGO_LOCUS8021</name>
</gene>
<dbReference type="Proteomes" id="UP001154329">
    <property type="component" value="Chromosome 3"/>
</dbReference>
<sequence length="147" mass="17235">MPTHTDEYYIHTHTYNILLDARCTGECVHFHILFTAHHRITHPLSHSPPYPCIYKLTEPRRFLFSILFFFHQRVLRRQWMRTRHANGLKLRQSDVAARGVFIGEDNGGEKKTRQKPPSRRLDFYRARAAAGTRAMAVIPRGTDAEHK</sequence>
<evidence type="ECO:0000313" key="2">
    <source>
        <dbReference type="Proteomes" id="UP001154329"/>
    </source>
</evidence>
<protein>
    <submittedName>
        <fullName evidence="1">Uncharacterized protein</fullName>
    </submittedName>
</protein>
<organism evidence="1 2">
    <name type="scientific">Aphis gossypii</name>
    <name type="common">Cotton aphid</name>
    <dbReference type="NCBI Taxonomy" id="80765"/>
    <lineage>
        <taxon>Eukaryota</taxon>
        <taxon>Metazoa</taxon>
        <taxon>Ecdysozoa</taxon>
        <taxon>Arthropoda</taxon>
        <taxon>Hexapoda</taxon>
        <taxon>Insecta</taxon>
        <taxon>Pterygota</taxon>
        <taxon>Neoptera</taxon>
        <taxon>Paraneoptera</taxon>
        <taxon>Hemiptera</taxon>
        <taxon>Sternorrhyncha</taxon>
        <taxon>Aphidomorpha</taxon>
        <taxon>Aphidoidea</taxon>
        <taxon>Aphididae</taxon>
        <taxon>Aphidini</taxon>
        <taxon>Aphis</taxon>
        <taxon>Aphis</taxon>
    </lineage>
</organism>